<feature type="domain" description="DNA methylase N-4/N-6" evidence="9">
    <location>
        <begin position="36"/>
        <end position="291"/>
    </location>
</feature>
<dbReference type="PROSITE" id="PS00093">
    <property type="entry name" value="N4_MTASE"/>
    <property type="match status" value="1"/>
</dbReference>
<reference evidence="10" key="1">
    <citation type="submission" date="2019-02" db="EMBL/GenBank/DDBJ databases">
        <authorList>
            <person name="Gruber-Vodicka R. H."/>
            <person name="Seah K. B. B."/>
        </authorList>
    </citation>
    <scope>NUCLEOTIDE SEQUENCE</scope>
    <source>
        <strain evidence="11">BECK_BZ106</strain>
        <strain evidence="10">BECK_BZ15</strain>
    </source>
</reference>
<comment type="catalytic activity">
    <reaction evidence="7">
        <text>a 2'-deoxycytidine in DNA + S-adenosyl-L-methionine = an N(4)-methyl-2'-deoxycytidine in DNA + S-adenosyl-L-homocysteine + H(+)</text>
        <dbReference type="Rhea" id="RHEA:16857"/>
        <dbReference type="Rhea" id="RHEA-COMP:11369"/>
        <dbReference type="Rhea" id="RHEA-COMP:13674"/>
        <dbReference type="ChEBI" id="CHEBI:15378"/>
        <dbReference type="ChEBI" id="CHEBI:57856"/>
        <dbReference type="ChEBI" id="CHEBI:59789"/>
        <dbReference type="ChEBI" id="CHEBI:85452"/>
        <dbReference type="ChEBI" id="CHEBI:137933"/>
        <dbReference type="EC" id="2.1.1.113"/>
    </reaction>
</comment>
<gene>
    <name evidence="10" type="ORF">BECKFW1821A_GA0114235_10794</name>
    <name evidence="11" type="ORF">BECKFW1821B_GA0114236_11844</name>
</gene>
<dbReference type="InterPro" id="IPR017985">
    <property type="entry name" value="MeTrfase_CN4_CS"/>
</dbReference>
<dbReference type="Gene3D" id="3.40.50.150">
    <property type="entry name" value="Vaccinia Virus protein VP39"/>
    <property type="match status" value="1"/>
</dbReference>
<evidence type="ECO:0000256" key="2">
    <source>
        <dbReference type="ARBA" id="ARBA00022603"/>
    </source>
</evidence>
<evidence type="ECO:0000259" key="9">
    <source>
        <dbReference type="Pfam" id="PF01555"/>
    </source>
</evidence>
<dbReference type="GO" id="GO:0032259">
    <property type="term" value="P:methylation"/>
    <property type="evidence" value="ECO:0007669"/>
    <property type="project" value="UniProtKB-KW"/>
</dbReference>
<sequence>MMLMRSKIAPAYYTSKGAAYIGDSRELLDELPDKSVNLVITSPPFALQRQKDYGNLDQHAYIDWFLEFGRIVHRKLRDDGSFVVDFGGAYMKGVPARSLYNFRVLIRMVDELGFFLAEDFYWFNPSKLPSPIEWVNKRKLRVKDSINTVWWFSRTEWPKSDITRVLAPYSDRMKKLIEEPDKFYTPKVRPSGHNIGRGFAKDNGGAVPPNLLQIPNSESNGQYLSGCKAVGIKGHPARFPAKLPEFFIRMLTDPDDLVVDIFGGSNTTGQVAEQEDRRWIVFESLPEYVAASSFRLLDKDTPPEVMKLVYHKIFSGDSVDIEDYIKQSQLNFTRSQTGTWAKIA</sequence>
<proteinExistence type="inferred from homology"/>
<dbReference type="FunFam" id="3.40.50.150:FF:001210">
    <property type="entry name" value="Modification methylase PvuII"/>
    <property type="match status" value="1"/>
</dbReference>
<dbReference type="SUPFAM" id="SSF53335">
    <property type="entry name" value="S-adenosyl-L-methionine-dependent methyltransferases"/>
    <property type="match status" value="1"/>
</dbReference>
<dbReference type="EC" id="2.1.1.-" evidence="8"/>
<name>A0A450SW05_9GAMM</name>
<evidence type="ECO:0000256" key="3">
    <source>
        <dbReference type="ARBA" id="ARBA00022679"/>
    </source>
</evidence>
<dbReference type="Pfam" id="PF01555">
    <property type="entry name" value="N6_N4_Mtase"/>
    <property type="match status" value="1"/>
</dbReference>
<evidence type="ECO:0000256" key="7">
    <source>
        <dbReference type="ARBA" id="ARBA00049120"/>
    </source>
</evidence>
<dbReference type="EMBL" id="CAADEW010000079">
    <property type="protein sequence ID" value="VFJ58174.1"/>
    <property type="molecule type" value="Genomic_DNA"/>
</dbReference>
<dbReference type="GO" id="GO:0003677">
    <property type="term" value="F:DNA binding"/>
    <property type="evidence" value="ECO:0007669"/>
    <property type="project" value="UniProtKB-KW"/>
</dbReference>
<keyword evidence="2 10" id="KW-0489">Methyltransferase</keyword>
<dbReference type="GO" id="GO:0015667">
    <property type="term" value="F:site-specific DNA-methyltransferase (cytosine-N4-specific) activity"/>
    <property type="evidence" value="ECO:0007669"/>
    <property type="project" value="UniProtKB-EC"/>
</dbReference>
<dbReference type="GO" id="GO:0009307">
    <property type="term" value="P:DNA restriction-modification system"/>
    <property type="evidence" value="ECO:0007669"/>
    <property type="project" value="UniProtKB-KW"/>
</dbReference>
<evidence type="ECO:0000313" key="10">
    <source>
        <dbReference type="EMBL" id="VFJ58174.1"/>
    </source>
</evidence>
<evidence type="ECO:0000256" key="5">
    <source>
        <dbReference type="ARBA" id="ARBA00022747"/>
    </source>
</evidence>
<dbReference type="EMBL" id="CAADFD010000184">
    <property type="protein sequence ID" value="VFJ70331.1"/>
    <property type="molecule type" value="Genomic_DNA"/>
</dbReference>
<dbReference type="InterPro" id="IPR029063">
    <property type="entry name" value="SAM-dependent_MTases_sf"/>
</dbReference>
<dbReference type="AlphaFoldDB" id="A0A450SW05"/>
<evidence type="ECO:0000256" key="1">
    <source>
        <dbReference type="ARBA" id="ARBA00010203"/>
    </source>
</evidence>
<evidence type="ECO:0000313" key="11">
    <source>
        <dbReference type="EMBL" id="VFJ70331.1"/>
    </source>
</evidence>
<dbReference type="InterPro" id="IPR002941">
    <property type="entry name" value="DNA_methylase_N4/N6"/>
</dbReference>
<keyword evidence="4" id="KW-0949">S-adenosyl-L-methionine</keyword>
<keyword evidence="5" id="KW-0680">Restriction system</keyword>
<evidence type="ECO:0000256" key="8">
    <source>
        <dbReference type="RuleBase" id="RU362026"/>
    </source>
</evidence>
<protein>
    <recommendedName>
        <fullName evidence="8">Methyltransferase</fullName>
        <ecNumber evidence="8">2.1.1.-</ecNumber>
    </recommendedName>
</protein>
<dbReference type="PRINTS" id="PR00508">
    <property type="entry name" value="S21N4MTFRASE"/>
</dbReference>
<keyword evidence="6" id="KW-0238">DNA-binding</keyword>
<evidence type="ECO:0000256" key="4">
    <source>
        <dbReference type="ARBA" id="ARBA00022691"/>
    </source>
</evidence>
<comment type="similarity">
    <text evidence="1">Belongs to the N(4)/N(6)-methyltransferase family. N(4) subfamily.</text>
</comment>
<dbReference type="InterPro" id="IPR001091">
    <property type="entry name" value="RM_Methyltransferase"/>
</dbReference>
<keyword evidence="3 10" id="KW-0808">Transferase</keyword>
<dbReference type="GO" id="GO:0008170">
    <property type="term" value="F:N-methyltransferase activity"/>
    <property type="evidence" value="ECO:0007669"/>
    <property type="project" value="InterPro"/>
</dbReference>
<evidence type="ECO:0000256" key="6">
    <source>
        <dbReference type="ARBA" id="ARBA00023125"/>
    </source>
</evidence>
<accession>A0A450SW05</accession>
<organism evidence="10">
    <name type="scientific">Candidatus Kentrum sp. FW</name>
    <dbReference type="NCBI Taxonomy" id="2126338"/>
    <lineage>
        <taxon>Bacteria</taxon>
        <taxon>Pseudomonadati</taxon>
        <taxon>Pseudomonadota</taxon>
        <taxon>Gammaproteobacteria</taxon>
        <taxon>Candidatus Kentrum</taxon>
    </lineage>
</organism>